<reference evidence="2 3" key="1">
    <citation type="submission" date="2023-04" db="EMBL/GenBank/DDBJ databases">
        <title>Marinobulbifer ophiurae gen. nov., sp. Nov., isolate from tissue of brittle star Ophioplocus japonicus.</title>
        <authorList>
            <person name="Kawano K."/>
            <person name="Sawayama S."/>
            <person name="Nakagawa S."/>
        </authorList>
    </citation>
    <scope>NUCLEOTIDE SEQUENCE [LARGE SCALE GENOMIC DNA]</scope>
    <source>
        <strain evidence="2 3">NKW57</strain>
    </source>
</reference>
<gene>
    <name evidence="2" type="ORF">MNKW57_14980</name>
</gene>
<evidence type="ECO:0000313" key="3">
    <source>
        <dbReference type="Proteomes" id="UP001224392"/>
    </source>
</evidence>
<organism evidence="2 3">
    <name type="scientific">Biformimicrobium ophioploci</name>
    <dbReference type="NCBI Taxonomy" id="3036711"/>
    <lineage>
        <taxon>Bacteria</taxon>
        <taxon>Pseudomonadati</taxon>
        <taxon>Pseudomonadota</taxon>
        <taxon>Gammaproteobacteria</taxon>
        <taxon>Cellvibrionales</taxon>
        <taxon>Microbulbiferaceae</taxon>
        <taxon>Biformimicrobium</taxon>
    </lineage>
</organism>
<sequence length="398" mass="44297">MPALAPEKKLFATLSALLMALALGACTSHTVKTTAFDPLDVAKEEVPEEYLLDVGIVQFDAGLEDVELDEDTLVFPELRKAESRFIAVTLTEALQRSSGWGAVRVVPNAGTAVDVVVDGRILKSDGETLTVEVSVRDSRGGLWFTREYTEVASRYAYDPKHPTEGDAFQGLYNRIANDLLRHRRSLSKQQIANLRTISEIRFARDFVPDAFDRHLVRDGAGMYHLKSLPAESDPTLGRIRRIRERDYLFIDTLQDHYGTFVKSMEMPYKQWRALSYDEVVEMRELRRKARNNTIMGAAAIIGGIAAAGSGSGAARQAGNVAVAGGGYMVKAGFDRRAEAKMHIEALQELGDSMEAEVEPRIVELEDRTITLSGSVETQYRQWRDILQEMYEAETGGMQ</sequence>
<dbReference type="EMBL" id="BSYJ01000003">
    <property type="protein sequence ID" value="GMG87177.1"/>
    <property type="molecule type" value="Genomic_DNA"/>
</dbReference>
<name>A0ABQ6LYR5_9GAMM</name>
<dbReference type="Proteomes" id="UP001224392">
    <property type="component" value="Unassembled WGS sequence"/>
</dbReference>
<proteinExistence type="predicted"/>
<keyword evidence="3" id="KW-1185">Reference proteome</keyword>
<evidence type="ECO:0008006" key="4">
    <source>
        <dbReference type="Google" id="ProtNLM"/>
    </source>
</evidence>
<dbReference type="RefSeq" id="WP_285763814.1">
    <property type="nucleotide sequence ID" value="NZ_BSYJ01000003.1"/>
</dbReference>
<feature type="signal peptide" evidence="1">
    <location>
        <begin position="1"/>
        <end position="24"/>
    </location>
</feature>
<feature type="chain" id="PRO_5046850812" description="Lipoprotein" evidence="1">
    <location>
        <begin position="25"/>
        <end position="398"/>
    </location>
</feature>
<evidence type="ECO:0000256" key="1">
    <source>
        <dbReference type="SAM" id="SignalP"/>
    </source>
</evidence>
<keyword evidence="1" id="KW-0732">Signal</keyword>
<protein>
    <recommendedName>
        <fullName evidence="4">Lipoprotein</fullName>
    </recommendedName>
</protein>
<evidence type="ECO:0000313" key="2">
    <source>
        <dbReference type="EMBL" id="GMG87177.1"/>
    </source>
</evidence>
<accession>A0ABQ6LYR5</accession>
<comment type="caution">
    <text evidence="2">The sequence shown here is derived from an EMBL/GenBank/DDBJ whole genome shotgun (WGS) entry which is preliminary data.</text>
</comment>